<dbReference type="EMBL" id="JAMZMK010004554">
    <property type="protein sequence ID" value="KAI7754087.1"/>
    <property type="molecule type" value="Genomic_DNA"/>
</dbReference>
<comment type="caution">
    <text evidence="2">The sequence shown here is derived from an EMBL/GenBank/DDBJ whole genome shotgun (WGS) entry which is preliminary data.</text>
</comment>
<organism evidence="2 3">
    <name type="scientific">Ambrosia artemisiifolia</name>
    <name type="common">Common ragweed</name>
    <dbReference type="NCBI Taxonomy" id="4212"/>
    <lineage>
        <taxon>Eukaryota</taxon>
        <taxon>Viridiplantae</taxon>
        <taxon>Streptophyta</taxon>
        <taxon>Embryophyta</taxon>
        <taxon>Tracheophyta</taxon>
        <taxon>Spermatophyta</taxon>
        <taxon>Magnoliopsida</taxon>
        <taxon>eudicotyledons</taxon>
        <taxon>Gunneridae</taxon>
        <taxon>Pentapetalae</taxon>
        <taxon>asterids</taxon>
        <taxon>campanulids</taxon>
        <taxon>Asterales</taxon>
        <taxon>Asteraceae</taxon>
        <taxon>Asteroideae</taxon>
        <taxon>Heliantheae alliance</taxon>
        <taxon>Heliantheae</taxon>
        <taxon>Ambrosia</taxon>
    </lineage>
</organism>
<evidence type="ECO:0000313" key="3">
    <source>
        <dbReference type="Proteomes" id="UP001206925"/>
    </source>
</evidence>
<sequence>MLQLGWLSNHNNHRKRRRKSNLKDELALHKETHLPGIKQTLDLFVLSSTVT</sequence>
<protein>
    <submittedName>
        <fullName evidence="2">Uncharacterized protein</fullName>
    </submittedName>
</protein>
<name>A0AAD5D6U3_AMBAR</name>
<reference evidence="2" key="1">
    <citation type="submission" date="2022-06" db="EMBL/GenBank/DDBJ databases">
        <title>Uncovering the hologenomic basis of an extraordinary plant invasion.</title>
        <authorList>
            <person name="Bieker V.C."/>
            <person name="Martin M.D."/>
            <person name="Gilbert T."/>
            <person name="Hodgins K."/>
            <person name="Battlay P."/>
            <person name="Petersen B."/>
            <person name="Wilson J."/>
        </authorList>
    </citation>
    <scope>NUCLEOTIDE SEQUENCE</scope>
    <source>
        <strain evidence="2">AA19_3_7</strain>
        <tissue evidence="2">Leaf</tissue>
    </source>
</reference>
<dbReference type="Proteomes" id="UP001206925">
    <property type="component" value="Unassembled WGS sequence"/>
</dbReference>
<keyword evidence="3" id="KW-1185">Reference proteome</keyword>
<evidence type="ECO:0000256" key="1">
    <source>
        <dbReference type="SAM" id="MobiDB-lite"/>
    </source>
</evidence>
<accession>A0AAD5D6U3</accession>
<feature type="region of interest" description="Disordered" evidence="1">
    <location>
        <begin position="1"/>
        <end position="23"/>
    </location>
</feature>
<evidence type="ECO:0000313" key="2">
    <source>
        <dbReference type="EMBL" id="KAI7754087.1"/>
    </source>
</evidence>
<dbReference type="AlphaFoldDB" id="A0AAD5D6U3"/>
<gene>
    <name evidence="2" type="ORF">M8C21_009602</name>
</gene>
<feature type="compositionally biased region" description="Basic residues" evidence="1">
    <location>
        <begin position="11"/>
        <end position="20"/>
    </location>
</feature>
<proteinExistence type="predicted"/>